<dbReference type="OrthoDB" id="270293at2759"/>
<dbReference type="OMA" id="FHSHAQH"/>
<comment type="subcellular location">
    <subcellularLocation>
        <location evidence="1">Membrane</location>
        <topology evidence="1">Single-pass type I membrane protein</topology>
    </subcellularLocation>
</comment>
<feature type="transmembrane region" description="Helical" evidence="7">
    <location>
        <begin position="538"/>
        <end position="555"/>
    </location>
</feature>
<dbReference type="GO" id="GO:0030134">
    <property type="term" value="C:COPII-coated ER to Golgi transport vesicle"/>
    <property type="evidence" value="ECO:0007669"/>
    <property type="project" value="TreeGrafter"/>
</dbReference>
<dbReference type="GO" id="GO:0005793">
    <property type="term" value="C:endoplasmic reticulum-Golgi intermediate compartment"/>
    <property type="evidence" value="ECO:0007669"/>
    <property type="project" value="TreeGrafter"/>
</dbReference>
<keyword evidence="5 7" id="KW-0472">Membrane</keyword>
<feature type="compositionally biased region" description="Pro residues" evidence="6">
    <location>
        <begin position="99"/>
        <end position="125"/>
    </location>
</feature>
<organism evidence="10 11">
    <name type="scientific">Vitrella brassicaformis (strain CCMP3155)</name>
    <dbReference type="NCBI Taxonomy" id="1169540"/>
    <lineage>
        <taxon>Eukaryota</taxon>
        <taxon>Sar</taxon>
        <taxon>Alveolata</taxon>
        <taxon>Colpodellida</taxon>
        <taxon>Vitrellaceae</taxon>
        <taxon>Vitrella</taxon>
    </lineage>
</organism>
<dbReference type="InterPro" id="IPR051136">
    <property type="entry name" value="Intracellular_Lectin-GPT"/>
</dbReference>
<dbReference type="InterPro" id="IPR005052">
    <property type="entry name" value="Lectin_leg"/>
</dbReference>
<evidence type="ECO:0000256" key="4">
    <source>
        <dbReference type="ARBA" id="ARBA00022989"/>
    </source>
</evidence>
<dbReference type="CDD" id="cd07308">
    <property type="entry name" value="lectin_leg-like"/>
    <property type="match status" value="1"/>
</dbReference>
<keyword evidence="4 7" id="KW-1133">Transmembrane helix</keyword>
<dbReference type="GO" id="GO:0006888">
    <property type="term" value="P:endoplasmic reticulum to Golgi vesicle-mediated transport"/>
    <property type="evidence" value="ECO:0007669"/>
    <property type="project" value="TreeGrafter"/>
</dbReference>
<dbReference type="AlphaFoldDB" id="A0A0G4EPP8"/>
<evidence type="ECO:0000256" key="8">
    <source>
        <dbReference type="SAM" id="SignalP"/>
    </source>
</evidence>
<feature type="compositionally biased region" description="Polar residues" evidence="6">
    <location>
        <begin position="55"/>
        <end position="64"/>
    </location>
</feature>
<feature type="compositionally biased region" description="Low complexity" evidence="6">
    <location>
        <begin position="67"/>
        <end position="98"/>
    </location>
</feature>
<protein>
    <recommendedName>
        <fullName evidence="9">L-type lectin-like domain-containing protein</fullName>
    </recommendedName>
</protein>
<dbReference type="PANTHER" id="PTHR12223">
    <property type="entry name" value="VESICULAR MANNOSE-BINDING LECTIN"/>
    <property type="match status" value="1"/>
</dbReference>
<name>A0A0G4EPP8_VITBC</name>
<keyword evidence="3 8" id="KW-0732">Signal</keyword>
<dbReference type="InParanoid" id="A0A0G4EPP8"/>
<dbReference type="SUPFAM" id="SSF49899">
    <property type="entry name" value="Concanavalin A-like lectins/glucanases"/>
    <property type="match status" value="1"/>
</dbReference>
<accession>A0A0G4EPP8</accession>
<feature type="region of interest" description="Disordered" evidence="6">
    <location>
        <begin position="29"/>
        <end position="129"/>
    </location>
</feature>
<keyword evidence="2 7" id="KW-0812">Transmembrane</keyword>
<dbReference type="Pfam" id="PF03388">
    <property type="entry name" value="Lectin_leg-like"/>
    <property type="match status" value="1"/>
</dbReference>
<feature type="compositionally biased region" description="Low complexity" evidence="6">
    <location>
        <begin position="31"/>
        <end position="52"/>
    </location>
</feature>
<feature type="chain" id="PRO_5005187646" description="L-type lectin-like domain-containing protein" evidence="8">
    <location>
        <begin position="21"/>
        <end position="567"/>
    </location>
</feature>
<dbReference type="GO" id="GO:0000139">
    <property type="term" value="C:Golgi membrane"/>
    <property type="evidence" value="ECO:0007669"/>
    <property type="project" value="TreeGrafter"/>
</dbReference>
<dbReference type="PANTHER" id="PTHR12223:SF28">
    <property type="entry name" value="LECTIN, MANNOSE BINDING 1 LIKE"/>
    <property type="match status" value="1"/>
</dbReference>
<feature type="signal peptide" evidence="8">
    <location>
        <begin position="1"/>
        <end position="20"/>
    </location>
</feature>
<dbReference type="EMBL" id="CDMY01000289">
    <property type="protein sequence ID" value="CEL99803.1"/>
    <property type="molecule type" value="Genomic_DNA"/>
</dbReference>
<dbReference type="PROSITE" id="PS51328">
    <property type="entry name" value="L_LECTIN_LIKE"/>
    <property type="match status" value="1"/>
</dbReference>
<proteinExistence type="predicted"/>
<evidence type="ECO:0000256" key="7">
    <source>
        <dbReference type="SAM" id="Phobius"/>
    </source>
</evidence>
<evidence type="ECO:0000313" key="11">
    <source>
        <dbReference type="Proteomes" id="UP000041254"/>
    </source>
</evidence>
<dbReference type="GO" id="GO:0005537">
    <property type="term" value="F:D-mannose binding"/>
    <property type="evidence" value="ECO:0007669"/>
    <property type="project" value="TreeGrafter"/>
</dbReference>
<dbReference type="STRING" id="1169540.A0A0G4EPP8"/>
<sequence>MKLSPFLGCIPVLLWPLVDSQAPPTAGYPAYQQPYGNIPPQYGQQGYGQAPPQHNPGQQQQYNPYAQYGQTYGQGVPYGQQQQQVGGQVPQYGHYGQPQQPPPQQQQQPPPAAPAVTPPPAPPKPAQDVKTDRLEMMRHSFESPLNFDNTLNDWDLAGASIPARNFVVLTPMVANRTGQFWHKDPVKTGNFEVIFDFIVSGPDFSTSQGFAFWYAMEDYVTVYPKSEEEQKLWSLFGYKQNFKGLGIFFSNFDNSNKWNPSISVAYSDGAKNYIFTQDVPTKDAFYFRWRNTPTPLRFRLAVGPKGISGQIQVNPAANPPYIDVFRKSDIRLQPNGFIGFTGFTGVEEGSPNHQGDKVMIYGLHMYNLDMSTPGEDTTIMHETLGDADAGDILRDHSHYKDKHEQTEALRQLTRLLYKHISEAGPREQTIHKTLNSLQAQVHKLISDVKELRKEFQTATGVNHTETIHTMKSELMGLRTMFSKHSQQHSSTLSTLHRTVANLNTDRSAGEESPHIRELAERAKTLETHIKSHATRSSFMVFGIIAVVGVVAILMWRRMRALEKRHFL</sequence>
<evidence type="ECO:0000313" key="10">
    <source>
        <dbReference type="EMBL" id="CEL99803.1"/>
    </source>
</evidence>
<dbReference type="InterPro" id="IPR013320">
    <property type="entry name" value="ConA-like_dom_sf"/>
</dbReference>
<dbReference type="PhylomeDB" id="A0A0G4EPP8"/>
<evidence type="ECO:0000259" key="9">
    <source>
        <dbReference type="PROSITE" id="PS51328"/>
    </source>
</evidence>
<evidence type="ECO:0000256" key="2">
    <source>
        <dbReference type="ARBA" id="ARBA00022692"/>
    </source>
</evidence>
<feature type="domain" description="L-type lectin-like" evidence="9">
    <location>
        <begin position="133"/>
        <end position="368"/>
    </location>
</feature>
<dbReference type="Proteomes" id="UP000041254">
    <property type="component" value="Unassembled WGS sequence"/>
</dbReference>
<evidence type="ECO:0000256" key="5">
    <source>
        <dbReference type="ARBA" id="ARBA00023136"/>
    </source>
</evidence>
<dbReference type="VEuPathDB" id="CryptoDB:Vbra_12670"/>
<evidence type="ECO:0000256" key="6">
    <source>
        <dbReference type="SAM" id="MobiDB-lite"/>
    </source>
</evidence>
<dbReference type="GO" id="GO:0005789">
    <property type="term" value="C:endoplasmic reticulum membrane"/>
    <property type="evidence" value="ECO:0007669"/>
    <property type="project" value="TreeGrafter"/>
</dbReference>
<keyword evidence="11" id="KW-1185">Reference proteome</keyword>
<evidence type="ECO:0000256" key="1">
    <source>
        <dbReference type="ARBA" id="ARBA00004479"/>
    </source>
</evidence>
<dbReference type="Gene3D" id="2.60.120.200">
    <property type="match status" value="1"/>
</dbReference>
<evidence type="ECO:0000256" key="3">
    <source>
        <dbReference type="ARBA" id="ARBA00022729"/>
    </source>
</evidence>
<reference evidence="10 11" key="1">
    <citation type="submission" date="2014-11" db="EMBL/GenBank/DDBJ databases">
        <authorList>
            <person name="Zhu J."/>
            <person name="Qi W."/>
            <person name="Song R."/>
        </authorList>
    </citation>
    <scope>NUCLEOTIDE SEQUENCE [LARGE SCALE GENOMIC DNA]</scope>
</reference>
<gene>
    <name evidence="10" type="ORF">Vbra_12670</name>
</gene>